<comment type="caution">
    <text evidence="1">The sequence shown here is derived from an EMBL/GenBank/DDBJ whole genome shotgun (WGS) entry which is preliminary data.</text>
</comment>
<keyword evidence="2" id="KW-1185">Reference proteome</keyword>
<organism evidence="1 2">
    <name type="scientific">Nostoc linckia FACHB-391</name>
    <dbReference type="NCBI Taxonomy" id="2692906"/>
    <lineage>
        <taxon>Bacteria</taxon>
        <taxon>Bacillati</taxon>
        <taxon>Cyanobacteriota</taxon>
        <taxon>Cyanophyceae</taxon>
        <taxon>Nostocales</taxon>
        <taxon>Nostocaceae</taxon>
        <taxon>Nostoc</taxon>
    </lineage>
</organism>
<proteinExistence type="predicted"/>
<gene>
    <name evidence="1" type="ORF">H6G95_16175</name>
</gene>
<accession>A0ABR8EX23</accession>
<sequence>MPDINYLETFKFQIELMVDTLKLQNKAILKSVEELLTALVGFEYTSDILMAAVLQLSETDADTCRWTLRNLHDIQHLDVIEELTKFAVTKLIHQGLILGRDFSITANSRIILNRNAMDTLVAGTSTTDYLLLEEILQVVESHFFKDKQNSTLTSPKIDY</sequence>
<dbReference type="EMBL" id="JACJTE010000016">
    <property type="protein sequence ID" value="MBD2562127.1"/>
    <property type="molecule type" value="Genomic_DNA"/>
</dbReference>
<reference evidence="1 2" key="1">
    <citation type="journal article" date="2020" name="ISME J.">
        <title>Comparative genomics reveals insights into cyanobacterial evolution and habitat adaptation.</title>
        <authorList>
            <person name="Chen M.Y."/>
            <person name="Teng W.K."/>
            <person name="Zhao L."/>
            <person name="Hu C.X."/>
            <person name="Zhou Y.K."/>
            <person name="Han B.P."/>
            <person name="Song L.R."/>
            <person name="Shu W.S."/>
        </authorList>
    </citation>
    <scope>NUCLEOTIDE SEQUENCE [LARGE SCALE GENOMIC DNA]</scope>
    <source>
        <strain evidence="1 2">FACHB-391</strain>
    </source>
</reference>
<dbReference type="RefSeq" id="WP_190894486.1">
    <property type="nucleotide sequence ID" value="NZ_JACJTE010000016.1"/>
</dbReference>
<evidence type="ECO:0000313" key="1">
    <source>
        <dbReference type="EMBL" id="MBD2562127.1"/>
    </source>
</evidence>
<name>A0ABR8EX23_NOSLI</name>
<dbReference type="Proteomes" id="UP000604661">
    <property type="component" value="Unassembled WGS sequence"/>
</dbReference>
<protein>
    <submittedName>
        <fullName evidence="1">Uncharacterized protein</fullName>
    </submittedName>
</protein>
<evidence type="ECO:0000313" key="2">
    <source>
        <dbReference type="Proteomes" id="UP000604661"/>
    </source>
</evidence>